<proteinExistence type="predicted"/>
<protein>
    <submittedName>
        <fullName evidence="2">Uncharacterized protein</fullName>
    </submittedName>
</protein>
<keyword evidence="3" id="KW-1185">Reference proteome</keyword>
<evidence type="ECO:0000313" key="3">
    <source>
        <dbReference type="Proteomes" id="UP000051913"/>
    </source>
</evidence>
<gene>
    <name evidence="2" type="ORF">CP49_31130</name>
</gene>
<dbReference type="AlphaFoldDB" id="A0A0R3KZW1"/>
<evidence type="ECO:0000256" key="1">
    <source>
        <dbReference type="SAM" id="MobiDB-lite"/>
    </source>
</evidence>
<sequence>MRVVCGEVEEFPFEQTTSFGKKNALAPSIPHAGSSARAQNASPIPRSDADNIVAANGQATRLLCCDGCRLAAAMADIWFELDTGENPGWRIMKSSRPAIADRDGPALLVRRVTPNTMPSRLADMARSAENLFDAQERRAFPRQSR</sequence>
<organism evidence="2 3">
    <name type="scientific">Bradyrhizobium valentinum</name>
    <dbReference type="NCBI Taxonomy" id="1518501"/>
    <lineage>
        <taxon>Bacteria</taxon>
        <taxon>Pseudomonadati</taxon>
        <taxon>Pseudomonadota</taxon>
        <taxon>Alphaproteobacteria</taxon>
        <taxon>Hyphomicrobiales</taxon>
        <taxon>Nitrobacteraceae</taxon>
        <taxon>Bradyrhizobium</taxon>
    </lineage>
</organism>
<feature type="region of interest" description="Disordered" evidence="1">
    <location>
        <begin position="26"/>
        <end position="47"/>
    </location>
</feature>
<name>A0A0R3KZW1_9BRAD</name>
<dbReference type="Proteomes" id="UP000051913">
    <property type="component" value="Unassembled WGS sequence"/>
</dbReference>
<comment type="caution">
    <text evidence="2">The sequence shown here is derived from an EMBL/GenBank/DDBJ whole genome shotgun (WGS) entry which is preliminary data.</text>
</comment>
<dbReference type="EMBL" id="LLXX01000162">
    <property type="protein sequence ID" value="KRR00884.1"/>
    <property type="molecule type" value="Genomic_DNA"/>
</dbReference>
<reference evidence="2 3" key="1">
    <citation type="submission" date="2014-03" db="EMBL/GenBank/DDBJ databases">
        <title>Bradyrhizobium valentinum sp. nov., isolated from effective nodules of Lupinus mariae-josephae, a lupine endemic of basic-lime soils in Eastern Spain.</title>
        <authorList>
            <person name="Duran D."/>
            <person name="Rey L."/>
            <person name="Navarro A."/>
            <person name="Busquets A."/>
            <person name="Imperial J."/>
            <person name="Ruiz-Argueso T."/>
        </authorList>
    </citation>
    <scope>NUCLEOTIDE SEQUENCE [LARGE SCALE GENOMIC DNA]</scope>
    <source>
        <strain evidence="2 3">LmjM3</strain>
    </source>
</reference>
<evidence type="ECO:0000313" key="2">
    <source>
        <dbReference type="EMBL" id="KRR00884.1"/>
    </source>
</evidence>
<accession>A0A0R3KZW1</accession>